<reference evidence="2" key="1">
    <citation type="submission" date="2022-01" db="UniProtKB">
        <authorList>
            <consortium name="EnsemblMetazoa"/>
        </authorList>
    </citation>
    <scope>IDENTIFICATION</scope>
</reference>
<dbReference type="AlphaFoldDB" id="A0A8I6S6C2"/>
<dbReference type="GO" id="GO:0046592">
    <property type="term" value="F:polyamine oxidase activity"/>
    <property type="evidence" value="ECO:0007669"/>
    <property type="project" value="TreeGrafter"/>
</dbReference>
<keyword evidence="3" id="KW-1185">Reference proteome</keyword>
<dbReference type="Pfam" id="PF01593">
    <property type="entry name" value="Amino_oxidase"/>
    <property type="match status" value="1"/>
</dbReference>
<evidence type="ECO:0000259" key="1">
    <source>
        <dbReference type="Pfam" id="PF01593"/>
    </source>
</evidence>
<feature type="domain" description="Amine oxidase" evidence="1">
    <location>
        <begin position="271"/>
        <end position="514"/>
    </location>
</feature>
<dbReference type="EnsemblMetazoa" id="XM_014403179.1">
    <property type="protein sequence ID" value="XP_014258665.1"/>
    <property type="gene ID" value="LOC106672070"/>
</dbReference>
<sequence length="539" mass="58838">MCSKRGILSVIQRGFRTSPCIRATYPTEFEMFMKCRKDAYLETCIIDDSMINPCWESPKVVIIGAGVAGLSAASRLASSGFPKITVCEAADRPGGRIHSCWFGPTVTEIGATYLHGTTIANSVFPMAASEGLVKEPYMKETDDGLMMTSQSEIISTFVSSASDACFKTILKQAADLFVMCGPGVQCGSLHDFISRRIDQEIKLFPFQYRAQAAKVMVSKMVDLESKIGAELYKVAACQFGTLVDIPGGNISVPSGMVGILAPMLKDMPSCSSIKYCKPVKKINWKTSDPDCPRCRVYCVDGDVLEADYVIVTVSLGVLKSNSIKFDPPLPEGKQKAINEMGFGHVNHAYLEYEKPFWVWSEGSVRLGWNFEESEHREGWVKGISAIKELPTSQQILQVTVGGDAALILESLSDVQIAQDITSVHRKFLNNPELPYPVNVQRSKWSSSPFFAGAKSYFGLNTTLQTQCEIGKPVPDGCCNELPVLCFAGEATAIGAHGTVHGARNSGLREADRIISMTKKLKGRPKLTQENSEDKAVANI</sequence>
<dbReference type="KEGG" id="clec:106672070"/>
<protein>
    <recommendedName>
        <fullName evidence="1">Amine oxidase domain-containing protein</fullName>
    </recommendedName>
</protein>
<dbReference type="InterPro" id="IPR050281">
    <property type="entry name" value="Flavin_monoamine_oxidase"/>
</dbReference>
<dbReference type="PANTHER" id="PTHR10742:SF416">
    <property type="entry name" value="SPERMINE OXIDASE"/>
    <property type="match status" value="1"/>
</dbReference>
<dbReference type="Proteomes" id="UP000494040">
    <property type="component" value="Unassembled WGS sequence"/>
</dbReference>
<dbReference type="PANTHER" id="PTHR10742">
    <property type="entry name" value="FLAVIN MONOAMINE OXIDASE"/>
    <property type="match status" value="1"/>
</dbReference>
<dbReference type="Gene3D" id="3.50.50.60">
    <property type="entry name" value="FAD/NAD(P)-binding domain"/>
    <property type="match status" value="1"/>
</dbReference>
<dbReference type="SUPFAM" id="SSF54373">
    <property type="entry name" value="FAD-linked reductases, C-terminal domain"/>
    <property type="match status" value="1"/>
</dbReference>
<dbReference type="Pfam" id="PF13450">
    <property type="entry name" value="NAD_binding_8"/>
    <property type="match status" value="1"/>
</dbReference>
<organism evidence="2 3">
    <name type="scientific">Cimex lectularius</name>
    <name type="common">Bed bug</name>
    <name type="synonym">Acanthia lectularia</name>
    <dbReference type="NCBI Taxonomy" id="79782"/>
    <lineage>
        <taxon>Eukaryota</taxon>
        <taxon>Metazoa</taxon>
        <taxon>Ecdysozoa</taxon>
        <taxon>Arthropoda</taxon>
        <taxon>Hexapoda</taxon>
        <taxon>Insecta</taxon>
        <taxon>Pterygota</taxon>
        <taxon>Neoptera</taxon>
        <taxon>Paraneoptera</taxon>
        <taxon>Hemiptera</taxon>
        <taxon>Heteroptera</taxon>
        <taxon>Panheteroptera</taxon>
        <taxon>Cimicomorpha</taxon>
        <taxon>Cimicidae</taxon>
        <taxon>Cimex</taxon>
    </lineage>
</organism>
<accession>A0A8I6S6C2</accession>
<evidence type="ECO:0000313" key="2">
    <source>
        <dbReference type="EnsemblMetazoa" id="XP_014258665.1"/>
    </source>
</evidence>
<dbReference type="InterPro" id="IPR002937">
    <property type="entry name" value="Amino_oxidase"/>
</dbReference>
<dbReference type="Gene3D" id="3.90.660.10">
    <property type="match status" value="1"/>
</dbReference>
<dbReference type="OrthoDB" id="2219495at2759"/>
<dbReference type="InterPro" id="IPR036188">
    <property type="entry name" value="FAD/NAD-bd_sf"/>
</dbReference>
<gene>
    <name evidence="2" type="primary">106672070</name>
</gene>
<name>A0A8I6S6C2_CIMLE</name>
<evidence type="ECO:0000313" key="3">
    <source>
        <dbReference type="Proteomes" id="UP000494040"/>
    </source>
</evidence>
<dbReference type="OMA" id="HITSCPV"/>
<proteinExistence type="predicted"/>
<dbReference type="SUPFAM" id="SSF51905">
    <property type="entry name" value="FAD/NAD(P)-binding domain"/>
    <property type="match status" value="1"/>
</dbReference>